<dbReference type="PANTHER" id="PTHR42721:SF42">
    <property type="entry name" value="FIBRONECTIN TYPE III-LIKE DOMAIN-CONTAINING PROTEIN"/>
    <property type="match status" value="1"/>
</dbReference>
<proteinExistence type="predicted"/>
<protein>
    <submittedName>
        <fullName evidence="6">BglX</fullName>
        <ecNumber evidence="6">3.2.1.21</ecNumber>
    </submittedName>
</protein>
<dbReference type="InterPro" id="IPR013783">
    <property type="entry name" value="Ig-like_fold"/>
</dbReference>
<dbReference type="PANTHER" id="PTHR42721">
    <property type="entry name" value="SUGAR HYDROLASE-RELATED"/>
    <property type="match status" value="1"/>
</dbReference>
<keyword evidence="1 4" id="KW-0732">Signal</keyword>
<dbReference type="SUPFAM" id="SSF51445">
    <property type="entry name" value="(Trans)glycosidases"/>
    <property type="match status" value="1"/>
</dbReference>
<dbReference type="Gene3D" id="2.60.40.10">
    <property type="entry name" value="Immunoglobulins"/>
    <property type="match status" value="1"/>
</dbReference>
<dbReference type="GO" id="GO:0046556">
    <property type="term" value="F:alpha-L-arabinofuranosidase activity"/>
    <property type="evidence" value="ECO:0007669"/>
    <property type="project" value="TreeGrafter"/>
</dbReference>
<dbReference type="Pfam" id="PF00933">
    <property type="entry name" value="Glyco_hydro_3"/>
    <property type="match status" value="1"/>
</dbReference>
<keyword evidence="7" id="KW-1185">Reference proteome</keyword>
<evidence type="ECO:0000256" key="1">
    <source>
        <dbReference type="ARBA" id="ARBA00022729"/>
    </source>
</evidence>
<dbReference type="EC" id="3.2.1.21" evidence="6"/>
<dbReference type="Pfam" id="PF14310">
    <property type="entry name" value="Fn3-like"/>
    <property type="match status" value="1"/>
</dbReference>
<accession>A0A812D7B2</accession>
<feature type="signal peptide" evidence="4">
    <location>
        <begin position="1"/>
        <end position="22"/>
    </location>
</feature>
<dbReference type="InterPro" id="IPR001764">
    <property type="entry name" value="Glyco_hydro_3_N"/>
</dbReference>
<dbReference type="Proteomes" id="UP000597762">
    <property type="component" value="Unassembled WGS sequence"/>
</dbReference>
<dbReference type="SUPFAM" id="SSF52279">
    <property type="entry name" value="Beta-D-glucan exohydrolase, C-terminal domain"/>
    <property type="match status" value="1"/>
</dbReference>
<keyword evidence="3 6" id="KW-0326">Glycosidase</keyword>
<dbReference type="Gene3D" id="3.40.50.1700">
    <property type="entry name" value="Glycoside hydrolase family 3 C-terminal domain"/>
    <property type="match status" value="1"/>
</dbReference>
<dbReference type="Gene3D" id="3.20.20.300">
    <property type="entry name" value="Glycoside hydrolase, family 3, N-terminal domain"/>
    <property type="match status" value="1"/>
</dbReference>
<dbReference type="FunFam" id="3.40.50.1700:FF:000026">
    <property type="entry name" value="uncharacterized protein LOC100182860 isoform X3"/>
    <property type="match status" value="1"/>
</dbReference>
<gene>
    <name evidence="6" type="ORF">SPHA_48777</name>
</gene>
<dbReference type="InterPro" id="IPR026891">
    <property type="entry name" value="Fn3-like"/>
</dbReference>
<evidence type="ECO:0000256" key="3">
    <source>
        <dbReference type="ARBA" id="ARBA00023295"/>
    </source>
</evidence>
<dbReference type="InterPro" id="IPR044993">
    <property type="entry name" value="BXL"/>
</dbReference>
<dbReference type="InterPro" id="IPR036881">
    <property type="entry name" value="Glyco_hydro_3_C_sf"/>
</dbReference>
<keyword evidence="2 6" id="KW-0378">Hydrolase</keyword>
<reference evidence="6" key="1">
    <citation type="submission" date="2021-01" db="EMBL/GenBank/DDBJ databases">
        <authorList>
            <person name="Li R."/>
            <person name="Bekaert M."/>
        </authorList>
    </citation>
    <scope>NUCLEOTIDE SEQUENCE</scope>
    <source>
        <strain evidence="6">Farmed</strain>
    </source>
</reference>
<evidence type="ECO:0000259" key="5">
    <source>
        <dbReference type="SMART" id="SM01217"/>
    </source>
</evidence>
<evidence type="ECO:0000313" key="6">
    <source>
        <dbReference type="EMBL" id="CAE1291509.1"/>
    </source>
</evidence>
<dbReference type="InterPro" id="IPR017853">
    <property type="entry name" value="GH"/>
</dbReference>
<dbReference type="OrthoDB" id="47059at2759"/>
<name>A0A812D7B2_ACAPH</name>
<dbReference type="EMBL" id="CAHIKZ030002742">
    <property type="protein sequence ID" value="CAE1291509.1"/>
    <property type="molecule type" value="Genomic_DNA"/>
</dbReference>
<comment type="caution">
    <text evidence="6">The sequence shown here is derived from an EMBL/GenBank/DDBJ whole genome shotgun (WGS) entry which is preliminary data.</text>
</comment>
<dbReference type="GO" id="GO:0009044">
    <property type="term" value="F:xylan 1,4-beta-xylosidase activity"/>
    <property type="evidence" value="ECO:0007669"/>
    <property type="project" value="InterPro"/>
</dbReference>
<evidence type="ECO:0000256" key="4">
    <source>
        <dbReference type="SAM" id="SignalP"/>
    </source>
</evidence>
<dbReference type="SMART" id="SM01217">
    <property type="entry name" value="Fn3_like"/>
    <property type="match status" value="1"/>
</dbReference>
<feature type="domain" description="Fibronectin type III-like" evidence="5">
    <location>
        <begin position="653"/>
        <end position="722"/>
    </location>
</feature>
<dbReference type="GO" id="GO:0008422">
    <property type="term" value="F:beta-glucosidase activity"/>
    <property type="evidence" value="ECO:0007669"/>
    <property type="project" value="UniProtKB-EC"/>
</dbReference>
<dbReference type="InterPro" id="IPR002772">
    <property type="entry name" value="Glyco_hydro_3_C"/>
</dbReference>
<dbReference type="InterPro" id="IPR036962">
    <property type="entry name" value="Glyco_hydro_3_N_sf"/>
</dbReference>
<sequence length="753" mass="83580">MFSGTFSLLFFSILFLPSNIICIENGRRKIYPFQNTSLPFNERVDDLVSRLNVSEIILQLSRGGSVYPAPAIPRFGIKPYQWDTECLRGDADAGIATAFPQAIGLAAAFSPKLIYEVAEAVGEEVHAKHIDFMKRRQMGTHTGMSCFSPVINIVRHPLWGRIQETYGEDPYLTGVYATGYVQGLQGPNPHYVRATSGCKHFAAYAGPENRPVSRLGFNAQVSERDLRLTHLPAFQTCVEAGTYNIMCSYNSVNGIPACAHKRLLTDILRKEWGFKGYVISDEGAIEFMLIWHGYRTTPTKIAAASLNAGCNLELSAALKKPFYFELDDALRKGLVTEKTIRESVKPLFYTRMKLGEFDPPHMNPYSHLNMSVVQSPAHQKLAVKAALHTFVLLKNDHNILPLKKEFSRIAILGPMANNTVQMYGDYSPSIDPKYAVTPLAGLSALAEQSNYAAGCTDNKCTDYNEDEIKKAVKDTQLIIVCLGTGKEIEMEGHDRKNLDLPGKQLQLLQDAVKYGPGIPVVLLIFSAGPLDISWADQSSHVSAIVQCFFPAQATGTALYMMLVNNQRTDSNPSARLPLTWPASMNQVPPMTNYSMVGRTYRYFVGEPLYHFGYGLSYSKFFYSKFDIPANVTVGNPVALSVQVQNMGPYDGAEVTQVYISWVNPSVPMPKIQLAGFQRTSWKVKESGLLKFIIQPKQLAVWDDHKGFIVKEGEIVVTVGGYQPGIKRRVSSNVLKKTIFITGPTLSLGPNYKI</sequence>
<organism evidence="6 7">
    <name type="scientific">Acanthosepion pharaonis</name>
    <name type="common">Pharaoh cuttlefish</name>
    <name type="synonym">Sepia pharaonis</name>
    <dbReference type="NCBI Taxonomy" id="158019"/>
    <lineage>
        <taxon>Eukaryota</taxon>
        <taxon>Metazoa</taxon>
        <taxon>Spiralia</taxon>
        <taxon>Lophotrochozoa</taxon>
        <taxon>Mollusca</taxon>
        <taxon>Cephalopoda</taxon>
        <taxon>Coleoidea</taxon>
        <taxon>Decapodiformes</taxon>
        <taxon>Sepiida</taxon>
        <taxon>Sepiina</taxon>
        <taxon>Sepiidae</taxon>
        <taxon>Acanthosepion</taxon>
    </lineage>
</organism>
<evidence type="ECO:0000313" key="7">
    <source>
        <dbReference type="Proteomes" id="UP000597762"/>
    </source>
</evidence>
<dbReference type="GO" id="GO:0045493">
    <property type="term" value="P:xylan catabolic process"/>
    <property type="evidence" value="ECO:0007669"/>
    <property type="project" value="InterPro"/>
</dbReference>
<evidence type="ECO:0000256" key="2">
    <source>
        <dbReference type="ARBA" id="ARBA00022801"/>
    </source>
</evidence>
<dbReference type="AlphaFoldDB" id="A0A812D7B2"/>
<dbReference type="Pfam" id="PF01915">
    <property type="entry name" value="Glyco_hydro_3_C"/>
    <property type="match status" value="1"/>
</dbReference>
<dbReference type="GO" id="GO:0031222">
    <property type="term" value="P:arabinan catabolic process"/>
    <property type="evidence" value="ECO:0007669"/>
    <property type="project" value="TreeGrafter"/>
</dbReference>
<dbReference type="PRINTS" id="PR00133">
    <property type="entry name" value="GLHYDRLASE3"/>
</dbReference>
<feature type="chain" id="PRO_5032852612" evidence="4">
    <location>
        <begin position="23"/>
        <end position="753"/>
    </location>
</feature>